<organism evidence="1 2">
    <name type="scientific">Plakobranchus ocellatus</name>
    <dbReference type="NCBI Taxonomy" id="259542"/>
    <lineage>
        <taxon>Eukaryota</taxon>
        <taxon>Metazoa</taxon>
        <taxon>Spiralia</taxon>
        <taxon>Lophotrochozoa</taxon>
        <taxon>Mollusca</taxon>
        <taxon>Gastropoda</taxon>
        <taxon>Heterobranchia</taxon>
        <taxon>Euthyneura</taxon>
        <taxon>Panpulmonata</taxon>
        <taxon>Sacoglossa</taxon>
        <taxon>Placobranchoidea</taxon>
        <taxon>Plakobranchidae</taxon>
        <taxon>Plakobranchus</taxon>
    </lineage>
</organism>
<comment type="caution">
    <text evidence="1">The sequence shown here is derived from an EMBL/GenBank/DDBJ whole genome shotgun (WGS) entry which is preliminary data.</text>
</comment>
<accession>A0AAV4ASL5</accession>
<keyword evidence="2" id="KW-1185">Reference proteome</keyword>
<proteinExistence type="predicted"/>
<evidence type="ECO:0000313" key="2">
    <source>
        <dbReference type="Proteomes" id="UP000735302"/>
    </source>
</evidence>
<name>A0AAV4ASL5_9GAST</name>
<protein>
    <submittedName>
        <fullName evidence="1">Uncharacterized protein</fullName>
    </submittedName>
</protein>
<sequence>MNQTWVSLPQPSISVIPPSRLRIWVTAIQGWKNAFEVSIGARNASPNVLCEGCNRNFWRPFLPHAFRISRLAFRLTPYVRPA</sequence>
<reference evidence="1 2" key="1">
    <citation type="journal article" date="2021" name="Elife">
        <title>Chloroplast acquisition without the gene transfer in kleptoplastic sea slugs, Plakobranchus ocellatus.</title>
        <authorList>
            <person name="Maeda T."/>
            <person name="Takahashi S."/>
            <person name="Yoshida T."/>
            <person name="Shimamura S."/>
            <person name="Takaki Y."/>
            <person name="Nagai Y."/>
            <person name="Toyoda A."/>
            <person name="Suzuki Y."/>
            <person name="Arimoto A."/>
            <person name="Ishii H."/>
            <person name="Satoh N."/>
            <person name="Nishiyama T."/>
            <person name="Hasebe M."/>
            <person name="Maruyama T."/>
            <person name="Minagawa J."/>
            <person name="Obokata J."/>
            <person name="Shigenobu S."/>
        </authorList>
    </citation>
    <scope>NUCLEOTIDE SEQUENCE [LARGE SCALE GENOMIC DNA]</scope>
</reference>
<evidence type="ECO:0000313" key="1">
    <source>
        <dbReference type="EMBL" id="GFO09104.1"/>
    </source>
</evidence>
<dbReference type="EMBL" id="BLXT01004061">
    <property type="protein sequence ID" value="GFO09104.1"/>
    <property type="molecule type" value="Genomic_DNA"/>
</dbReference>
<gene>
    <name evidence="1" type="ORF">PoB_003560900</name>
</gene>
<dbReference type="AlphaFoldDB" id="A0AAV4ASL5"/>
<dbReference type="Proteomes" id="UP000735302">
    <property type="component" value="Unassembled WGS sequence"/>
</dbReference>